<evidence type="ECO:0000313" key="1">
    <source>
        <dbReference type="EMBL" id="WIM06132.1"/>
    </source>
</evidence>
<organism evidence="1">
    <name type="scientific">Candidatus Nitricoxidivorans perseverans</name>
    <dbReference type="NCBI Taxonomy" id="2975601"/>
    <lineage>
        <taxon>Bacteria</taxon>
        <taxon>Pseudomonadati</taxon>
        <taxon>Pseudomonadota</taxon>
        <taxon>Betaproteobacteria</taxon>
        <taxon>Nitrosomonadales</taxon>
        <taxon>Sterolibacteriaceae</taxon>
        <taxon>Candidatus Nitricoxidivorans</taxon>
    </lineage>
</organism>
<dbReference type="KEGG" id="npv:OHM77_02225"/>
<reference evidence="1" key="1">
    <citation type="journal article" date="2023" name="Nat. Microbiol.">
        <title>Enrichment and characterization of a nitric oxide-reducing microbial community in a continuous bioreactor.</title>
        <authorList>
            <person name="Garrido-Amador P."/>
            <person name="Stortenbeker N."/>
            <person name="Wessels H.J.C.T."/>
            <person name="Speth D.R."/>
            <person name="Garcia-Heredia I."/>
            <person name="Kartal B."/>
        </authorList>
    </citation>
    <scope>NUCLEOTIDE SEQUENCE</scope>
    <source>
        <strain evidence="1">MAG1</strain>
    </source>
</reference>
<proteinExistence type="predicted"/>
<sequence length="460" mass="49323">MPIRLIESISIDGIHATVDGATLSLPPPLEVDLVNKGRAAWVVLPSVDYGYRVSVGDGGRFTNLYSARDWLASQSLNADVWGEIVMLPGVYTLDSSELALPDYCTLSGMNKRSCIVNASGNFNIRIGAHTRLERFRLNYTGTGNRSGGIRPQDSVQDTSDEFLDISELDINVYGTNRSAIWIQNLINTWVHNSRIVTSGIGIEAFDGHVFISGTHCRMVAHSPGNTNPHYAILRRGSRVWVDGGTWATGYGEPNIVGEPDADIVAFRDQASVSGRLELNNVWSICRNESGANPGVKIACVDVAASAGWVRCRGGYFQAEDGGANVGNNYDLMNSGGGRLEIQGARYKSLSGNSYSANGGGVRVIAGVATYTPQYNDDGLKIVDATGQPGGVTVYLSGSGKNQVVGARQTIIRRDSTGFPITIHGNTRKINGAASRSLGAAQWSRLELRYAGDDGWVVTSE</sequence>
<accession>A0AA49IWJ1</accession>
<dbReference type="Proteomes" id="UP001234916">
    <property type="component" value="Chromosome"/>
</dbReference>
<dbReference type="AlphaFoldDB" id="A0AA49IWJ1"/>
<dbReference type="EMBL" id="CP107246">
    <property type="protein sequence ID" value="WIM06132.1"/>
    <property type="molecule type" value="Genomic_DNA"/>
</dbReference>
<gene>
    <name evidence="1" type="ORF">OHM77_02225</name>
</gene>
<protein>
    <submittedName>
        <fullName evidence="1">Uncharacterized protein</fullName>
    </submittedName>
</protein>
<name>A0AA49IWJ1_9PROT</name>